<dbReference type="Proteomes" id="UP000700334">
    <property type="component" value="Unassembled WGS sequence"/>
</dbReference>
<dbReference type="AlphaFoldDB" id="A0A8J6ALR3"/>
<evidence type="ECO:0000256" key="1">
    <source>
        <dbReference type="ARBA" id="ARBA00022553"/>
    </source>
</evidence>
<reference evidence="3" key="1">
    <citation type="journal article" date="2021" name="Evol. Appl.">
        <title>The genome of the Pyrenean desman and the effects of bottlenecks and inbreeding on the genomic landscape of an endangered species.</title>
        <authorList>
            <person name="Escoda L."/>
            <person name="Castresana J."/>
        </authorList>
    </citation>
    <scope>NUCLEOTIDE SEQUENCE</scope>
    <source>
        <strain evidence="3">IBE-C5619</strain>
    </source>
</reference>
<organism evidence="3 4">
    <name type="scientific">Galemys pyrenaicus</name>
    <name type="common">Iberian desman</name>
    <name type="synonym">Pyrenean desman</name>
    <dbReference type="NCBI Taxonomy" id="202257"/>
    <lineage>
        <taxon>Eukaryota</taxon>
        <taxon>Metazoa</taxon>
        <taxon>Chordata</taxon>
        <taxon>Craniata</taxon>
        <taxon>Vertebrata</taxon>
        <taxon>Euteleostomi</taxon>
        <taxon>Mammalia</taxon>
        <taxon>Eutheria</taxon>
        <taxon>Laurasiatheria</taxon>
        <taxon>Eulipotyphla</taxon>
        <taxon>Talpidae</taxon>
        <taxon>Galemys</taxon>
    </lineage>
</organism>
<feature type="region of interest" description="Disordered" evidence="2">
    <location>
        <begin position="425"/>
        <end position="450"/>
    </location>
</feature>
<accession>A0A8J6ALR3</accession>
<keyword evidence="1" id="KW-0597">Phosphoprotein</keyword>
<keyword evidence="4" id="KW-1185">Reference proteome</keyword>
<dbReference type="PANTHER" id="PTHR14429:SF22">
    <property type="entry name" value="AGAP013055-PA"/>
    <property type="match status" value="1"/>
</dbReference>
<name>A0A8J6ALR3_GALPY</name>
<dbReference type="InterPro" id="IPR023246">
    <property type="entry name" value="AUTS2"/>
</dbReference>
<proteinExistence type="predicted"/>
<feature type="non-terminal residue" evidence="3">
    <location>
        <position position="638"/>
    </location>
</feature>
<feature type="region of interest" description="Disordered" evidence="2">
    <location>
        <begin position="338"/>
        <end position="358"/>
    </location>
</feature>
<sequence>SLLTRASELCRGIKPGTWTLILCDQASDKSSDKHFETVIVNKGPELGVSVHGDRESQGVGLVVLRIFDLERSPTATIPALGRIPSFLDPDMPLSAYNSSSLNLNSFSGSRSNIPAKTQPCSSLHALASWASSFPLLLTTVFLFNFSPPESPLHTNIIPVLCSSHCFASTITDMRESSADCVASLQPPHYMGTRFHQHQHQHVTLVHFQVVPLLSGHCQHPLCSFIPAVSSIPTIIPPTVHYKEHFSLRHKIPYVIAQPGIVPHTAPKVPVSLEPSTTPMNLHSLPLCFLPQMLHVYMGSFLITATSSTLLLTESLLISLSVIGGSVFRGLGKPSVTPNSLFSHKDGPNMQNFSTPSRKLEPLLSNPSTWLKPGDLECSVSAADCDRDVANKDDKERENTEKRHFSHPLQALILLAQTTIVESAKHNSTSSLKAEQCKNEPAYENSKSSEVKMKEELREDYSLFPEALARGLDLCAHDDGSDRHHLMNSISSLDRTHKMTPFMSINSILSREQFPSPSFHWDPFENLIFIDLQDKGFLLRNDSPPSFDSPAEDDCCFRDRKPHDTTTTTLCMEGTRVLFPSTMAGHQNRFFNNTPQQQPLSVLYQLISTLINEYSSVSRDMVEASFLHTKEYGYSIRKK</sequence>
<dbReference type="EMBL" id="JAGFMF010011403">
    <property type="protein sequence ID" value="KAG8523706.1"/>
    <property type="molecule type" value="Genomic_DNA"/>
</dbReference>
<protein>
    <submittedName>
        <fullName evidence="3">Autism susceptibility gene 2 protein</fullName>
    </submittedName>
</protein>
<dbReference type="PANTHER" id="PTHR14429">
    <property type="entry name" value="FIBROSIN FAMILY MEMBER"/>
    <property type="match status" value="1"/>
</dbReference>
<evidence type="ECO:0000313" key="4">
    <source>
        <dbReference type="Proteomes" id="UP000700334"/>
    </source>
</evidence>
<comment type="caution">
    <text evidence="3">The sequence shown here is derived from an EMBL/GenBank/DDBJ whole genome shotgun (WGS) entry which is preliminary data.</text>
</comment>
<evidence type="ECO:0000313" key="3">
    <source>
        <dbReference type="EMBL" id="KAG8523706.1"/>
    </source>
</evidence>
<dbReference type="Pfam" id="PF15336">
    <property type="entry name" value="Auts2"/>
    <property type="match status" value="1"/>
</dbReference>
<evidence type="ECO:0000256" key="2">
    <source>
        <dbReference type="SAM" id="MobiDB-lite"/>
    </source>
</evidence>
<gene>
    <name evidence="3" type="ORF">J0S82_011920</name>
</gene>